<dbReference type="PROSITE" id="PS50088">
    <property type="entry name" value="ANK_REPEAT"/>
    <property type="match status" value="3"/>
</dbReference>
<dbReference type="PROSITE" id="PS50297">
    <property type="entry name" value="ANK_REP_REGION"/>
    <property type="match status" value="2"/>
</dbReference>
<name>A0A2I1BVR3_ASPN1</name>
<evidence type="ECO:0000256" key="3">
    <source>
        <dbReference type="PROSITE-ProRule" id="PRU00023"/>
    </source>
</evidence>
<accession>A0A2I1BVR3</accession>
<dbReference type="STRING" id="1392255.A0A2I1BVR3"/>
<dbReference type="InterPro" id="IPR036770">
    <property type="entry name" value="Ankyrin_rpt-contain_sf"/>
</dbReference>
<keyword evidence="5" id="KW-1185">Reference proteome</keyword>
<dbReference type="GeneID" id="36529001"/>
<dbReference type="InterPro" id="IPR002110">
    <property type="entry name" value="Ankyrin_rpt"/>
</dbReference>
<evidence type="ECO:0000313" key="5">
    <source>
        <dbReference type="Proteomes" id="UP000234474"/>
    </source>
</evidence>
<dbReference type="Pfam" id="PF12796">
    <property type="entry name" value="Ank_2"/>
    <property type="match status" value="1"/>
</dbReference>
<dbReference type="InterPro" id="IPR050776">
    <property type="entry name" value="Ank_Repeat/CDKN_Inhibitor"/>
</dbReference>
<dbReference type="AlphaFoldDB" id="A0A2I1BVR3"/>
<dbReference type="EMBL" id="MSZS01000010">
    <property type="protein sequence ID" value="PKX89474.1"/>
    <property type="molecule type" value="Genomic_DNA"/>
</dbReference>
<evidence type="ECO:0000313" key="4">
    <source>
        <dbReference type="EMBL" id="PKX89474.1"/>
    </source>
</evidence>
<evidence type="ECO:0000256" key="1">
    <source>
        <dbReference type="ARBA" id="ARBA00022737"/>
    </source>
</evidence>
<reference evidence="5" key="1">
    <citation type="journal article" date="2018" name="Proc. Natl. Acad. Sci. U.S.A.">
        <title>Linking secondary metabolites to gene clusters through genome sequencing of six diverse Aspergillus species.</title>
        <authorList>
            <person name="Kaerboelling I."/>
            <person name="Vesth T.C."/>
            <person name="Frisvad J.C."/>
            <person name="Nybo J.L."/>
            <person name="Theobald S."/>
            <person name="Kuo A."/>
            <person name="Bowyer P."/>
            <person name="Matsuda Y."/>
            <person name="Mondo S."/>
            <person name="Lyhne E.K."/>
            <person name="Kogle M.E."/>
            <person name="Clum A."/>
            <person name="Lipzen A."/>
            <person name="Salamov A."/>
            <person name="Ngan C.Y."/>
            <person name="Daum C."/>
            <person name="Chiniquy J."/>
            <person name="Barry K."/>
            <person name="LaButti K."/>
            <person name="Haridas S."/>
            <person name="Simmons B.A."/>
            <person name="Magnuson J.K."/>
            <person name="Mortensen U.H."/>
            <person name="Larsen T.O."/>
            <person name="Grigoriev I.V."/>
            <person name="Baker S.E."/>
            <person name="Andersen M.R."/>
        </authorList>
    </citation>
    <scope>NUCLEOTIDE SEQUENCE [LARGE SCALE GENOMIC DNA]</scope>
    <source>
        <strain evidence="5">IBT 16806</strain>
    </source>
</reference>
<proteinExistence type="predicted"/>
<organism evidence="4 5">
    <name type="scientific">Aspergillus novofumigatus (strain IBT 16806)</name>
    <dbReference type="NCBI Taxonomy" id="1392255"/>
    <lineage>
        <taxon>Eukaryota</taxon>
        <taxon>Fungi</taxon>
        <taxon>Dikarya</taxon>
        <taxon>Ascomycota</taxon>
        <taxon>Pezizomycotina</taxon>
        <taxon>Eurotiomycetes</taxon>
        <taxon>Eurotiomycetidae</taxon>
        <taxon>Eurotiales</taxon>
        <taxon>Aspergillaceae</taxon>
        <taxon>Aspergillus</taxon>
        <taxon>Aspergillus subgen. Fumigati</taxon>
    </lineage>
</organism>
<dbReference type="PANTHER" id="PTHR24201">
    <property type="entry name" value="ANK_REP_REGION DOMAIN-CONTAINING PROTEIN"/>
    <property type="match status" value="1"/>
</dbReference>
<dbReference type="Proteomes" id="UP000234474">
    <property type="component" value="Unassembled WGS sequence"/>
</dbReference>
<sequence length="94" mass="9778">NSDGQTPLHIAAERGNLSILSLLLEKDASTINTEDGQGKIPLLCASESGSMGCIMALVAHGSDIDRQNDSGTTPLNVAAASGNLEIVRFLLEND</sequence>
<keyword evidence="2 3" id="KW-0040">ANK repeat</keyword>
<comment type="caution">
    <text evidence="4">The sequence shown here is derived from an EMBL/GenBank/DDBJ whole genome shotgun (WGS) entry which is preliminary data.</text>
</comment>
<dbReference type="VEuPathDB" id="FungiDB:P174DRAFT_333063"/>
<feature type="repeat" description="ANK" evidence="3">
    <location>
        <begin position="3"/>
        <end position="35"/>
    </location>
</feature>
<dbReference type="SMART" id="SM00248">
    <property type="entry name" value="ANK"/>
    <property type="match status" value="3"/>
</dbReference>
<dbReference type="RefSeq" id="XP_024678069.1">
    <property type="nucleotide sequence ID" value="XM_024821675.1"/>
</dbReference>
<dbReference type="OrthoDB" id="4456172at2759"/>
<gene>
    <name evidence="4" type="ORF">P174DRAFT_333063</name>
</gene>
<dbReference type="SUPFAM" id="SSF48403">
    <property type="entry name" value="Ankyrin repeat"/>
    <property type="match status" value="1"/>
</dbReference>
<feature type="repeat" description="ANK" evidence="3">
    <location>
        <begin position="70"/>
        <end position="94"/>
    </location>
</feature>
<evidence type="ECO:0000256" key="2">
    <source>
        <dbReference type="ARBA" id="ARBA00023043"/>
    </source>
</evidence>
<dbReference type="Pfam" id="PF13637">
    <property type="entry name" value="Ank_4"/>
    <property type="match status" value="1"/>
</dbReference>
<keyword evidence="1" id="KW-0677">Repeat</keyword>
<dbReference type="OMA" id="KNKGQDM"/>
<feature type="non-terminal residue" evidence="4">
    <location>
        <position position="94"/>
    </location>
</feature>
<dbReference type="PRINTS" id="PR01415">
    <property type="entry name" value="ANKYRIN"/>
</dbReference>
<feature type="non-terminal residue" evidence="4">
    <location>
        <position position="1"/>
    </location>
</feature>
<dbReference type="Gene3D" id="1.25.40.20">
    <property type="entry name" value="Ankyrin repeat-containing domain"/>
    <property type="match status" value="1"/>
</dbReference>
<feature type="repeat" description="ANK" evidence="3">
    <location>
        <begin position="37"/>
        <end position="69"/>
    </location>
</feature>
<protein>
    <submittedName>
        <fullName evidence="4">Ankyrin</fullName>
    </submittedName>
</protein>